<dbReference type="InParanoid" id="A0A0C3CPW5"/>
<accession>A0A0C3CPW5</accession>
<feature type="region of interest" description="Disordered" evidence="2">
    <location>
        <begin position="820"/>
        <end position="861"/>
    </location>
</feature>
<feature type="compositionally biased region" description="Basic and acidic residues" evidence="2">
    <location>
        <begin position="1319"/>
        <end position="1336"/>
    </location>
</feature>
<feature type="compositionally biased region" description="Pro residues" evidence="2">
    <location>
        <begin position="1430"/>
        <end position="1442"/>
    </location>
</feature>
<dbReference type="EMBL" id="KN832876">
    <property type="protein sequence ID" value="KIN01084.1"/>
    <property type="molecule type" value="Genomic_DNA"/>
</dbReference>
<evidence type="ECO:0000313" key="5">
    <source>
        <dbReference type="Proteomes" id="UP000054321"/>
    </source>
</evidence>
<organism evidence="4 5">
    <name type="scientific">Oidiodendron maius (strain Zn)</name>
    <dbReference type="NCBI Taxonomy" id="913774"/>
    <lineage>
        <taxon>Eukaryota</taxon>
        <taxon>Fungi</taxon>
        <taxon>Dikarya</taxon>
        <taxon>Ascomycota</taxon>
        <taxon>Pezizomycotina</taxon>
        <taxon>Leotiomycetes</taxon>
        <taxon>Leotiomycetes incertae sedis</taxon>
        <taxon>Myxotrichaceae</taxon>
        <taxon>Oidiodendron</taxon>
    </lineage>
</organism>
<dbReference type="InterPro" id="IPR029058">
    <property type="entry name" value="AB_hydrolase_fold"/>
</dbReference>
<evidence type="ECO:0000259" key="3">
    <source>
        <dbReference type="Pfam" id="PF05057"/>
    </source>
</evidence>
<evidence type="ECO:0000256" key="1">
    <source>
        <dbReference type="ARBA" id="ARBA00007920"/>
    </source>
</evidence>
<dbReference type="InterPro" id="IPR027417">
    <property type="entry name" value="P-loop_NTPase"/>
</dbReference>
<feature type="domain" description="DUF676" evidence="3">
    <location>
        <begin position="31"/>
        <end position="226"/>
    </location>
</feature>
<feature type="compositionally biased region" description="Polar residues" evidence="2">
    <location>
        <begin position="1382"/>
        <end position="1426"/>
    </location>
</feature>
<gene>
    <name evidence="4" type="ORF">OIDMADRAFT_54224</name>
</gene>
<dbReference type="PANTHER" id="PTHR48187:SF2">
    <property type="entry name" value="LD21810P"/>
    <property type="match status" value="1"/>
</dbReference>
<feature type="region of interest" description="Disordered" evidence="2">
    <location>
        <begin position="893"/>
        <end position="966"/>
    </location>
</feature>
<dbReference type="SUPFAM" id="SSF52540">
    <property type="entry name" value="P-loop containing nucleoside triphosphate hydrolases"/>
    <property type="match status" value="1"/>
</dbReference>
<evidence type="ECO:0000313" key="4">
    <source>
        <dbReference type="EMBL" id="KIN01084.1"/>
    </source>
</evidence>
<dbReference type="PANTHER" id="PTHR48187">
    <property type="entry name" value="LD21810P"/>
    <property type="match status" value="1"/>
</dbReference>
<feature type="region of interest" description="Disordered" evidence="2">
    <location>
        <begin position="1355"/>
        <end position="1456"/>
    </location>
</feature>
<feature type="compositionally biased region" description="Basic and acidic residues" evidence="2">
    <location>
        <begin position="1035"/>
        <end position="1047"/>
    </location>
</feature>
<dbReference type="Proteomes" id="UP000054321">
    <property type="component" value="Unassembled WGS sequence"/>
</dbReference>
<feature type="compositionally biased region" description="Polar residues" evidence="2">
    <location>
        <begin position="1096"/>
        <end position="1127"/>
    </location>
</feature>
<feature type="region of interest" description="Disordered" evidence="2">
    <location>
        <begin position="999"/>
        <end position="1047"/>
    </location>
</feature>
<proteinExistence type="inferred from homology"/>
<dbReference type="HOGENOM" id="CLU_001668_2_1_1"/>
<dbReference type="Gene3D" id="3.40.50.300">
    <property type="entry name" value="P-loop containing nucleotide triphosphate hydrolases"/>
    <property type="match status" value="1"/>
</dbReference>
<feature type="compositionally biased region" description="Polar residues" evidence="2">
    <location>
        <begin position="831"/>
        <end position="849"/>
    </location>
</feature>
<sequence>MPVQGSAINLDEIKRFEITEIYTHPDAKVDIVFVHGLNGHPRLTWVGKNGTFWPTQLLPATLKSAQARILVYGYNADVYAFGNNQSASSDMIHHHAQTLLTNLTLERKSEETTQHPIIFVCHSLGGILVKRALEMSEGYRGKNTEDLRSIFVSTYGLMFLGTPHNGADPAKWGVILQGMVSALVPKKIMDTEAPLVRTLQKNNETLQNINVAFLEIVSRFKICMVHEAVKSDLHGTRAFIVDKDSAAPLLPDVWYFGIEANHSDMCKFDSKNSPGYLNVSTTLKSWVQECVPVIKARQKFEATTIRMQNEADASALMGQQVESQIPSHTTPDASINNSTITVIQTHDITPEPDDSRTPRTPYFIKPSGLRPNSLFVGRQSQLTEMYKILFDEKRRKNGTSAVLIQCMPGGGKTHLAREFVYAHRDEFPGGVFWVRAKSLTEFAAGYWDIARKAALKHLSKEDIDATSGDSQQFMKMVKKWLNHRQKWLMVIDGIHFDTMIDVQKYIPDSNDTCLIYTSTEKAVSGDYHWKNPQIIRLPLLSAVEAREMLLSELDKSEPSRDELAHAMELVQAMGFLPVAIHAVAQRLKTTGESLARFARSFSTDPRMRGLLGTYETVVKDLTMLAEFEALNLMYILCFFSQHIPVEMISLGLKALEEVKISVKARHLFGGRSLNNTFMVLNRFALIERNEQDQNVQSSQSSQRSREMLADNIDVIRLHGVVQAFFADSLYSDKKPGIYFEWLAIAVRVFCCSYDSAAARIARKTNTGLVEDYRLYEIHGIRLREHCVKHEKKNPKPEMLGMLGARLASIKQEIDRRTPESSNFIAGGGGNAFQTSIFDRTSSSSDTNPDTPGEAESDKGGLSTATTWILPLDPEHHSPVDIIRHNFGLNPPIRPYPLDTHDDDGYASDLEGTVQPSPLTAKPTGSPGSPGGPWSTVPPRKRPRTTRTELVDHRTTRNLENQRYSDRAGSFRAVDAVDPRTARPGIPASAEVTRATVRGYVQNTSSPDPSRGRMLGQSGAKAALAHISTNSPPPPKAEDASHDRRSLSQRAKDLGRLRSGAASYAAAVSGFARGAVFGEAGRAATEPQVSPRERESVLSQSPPQSSAVLSLQQLPSSPIHQPANQPMQFTAMPPYPPTPGIDYEVGRPVLDSSIYHLPEQYSQENRDPSSNLYPRLTDPVPREKIDTSVTAKRRDSGQGFSGNESLTNPESLESSIHAAQNPHFLSLSSPNIRMGENTYHPGYPEFSSHTQIEEGELGYSSQPMSRDPSGQSARSEHSHHSVHDPYTRDWSSRRPSVAETEPPPMLPDFSPRIPPTSYELYERTRDVRQERVTSRRGSRLEVARLRERLEEWTVVSGPDENSNPVLKPRSKSPFNPTAPPFTPSGSSFAYSPNIPNAPPNSMFTNPSNTVSPLIHQSRNSSPLSFQSAPAYTPPPQRTTPPTLPTHTSAPYPESYTTTSPFPTGHQQGVSEMARTGSGGVRVGQYVIEFGDFPEPVGVSEARERTKRARVALGMSGKDVGLGINDGRPR</sequence>
<reference evidence="4 5" key="1">
    <citation type="submission" date="2014-04" db="EMBL/GenBank/DDBJ databases">
        <authorList>
            <consortium name="DOE Joint Genome Institute"/>
            <person name="Kuo A."/>
            <person name="Martino E."/>
            <person name="Perotto S."/>
            <person name="Kohler A."/>
            <person name="Nagy L.G."/>
            <person name="Floudas D."/>
            <person name="Copeland A."/>
            <person name="Barry K.W."/>
            <person name="Cichocki N."/>
            <person name="Veneault-Fourrey C."/>
            <person name="LaButti K."/>
            <person name="Lindquist E.A."/>
            <person name="Lipzen A."/>
            <person name="Lundell T."/>
            <person name="Morin E."/>
            <person name="Murat C."/>
            <person name="Sun H."/>
            <person name="Tunlid A."/>
            <person name="Henrissat B."/>
            <person name="Grigoriev I.V."/>
            <person name="Hibbett D.S."/>
            <person name="Martin F."/>
            <person name="Nordberg H.P."/>
            <person name="Cantor M.N."/>
            <person name="Hua S.X."/>
        </authorList>
    </citation>
    <scope>NUCLEOTIDE SEQUENCE [LARGE SCALE GENOMIC DNA]</scope>
    <source>
        <strain evidence="4 5">Zn</strain>
    </source>
</reference>
<comment type="similarity">
    <text evidence="1">Belongs to the putative lipase ROG1 family.</text>
</comment>
<evidence type="ECO:0000256" key="2">
    <source>
        <dbReference type="SAM" id="MobiDB-lite"/>
    </source>
</evidence>
<dbReference type="OrthoDB" id="5086500at2759"/>
<dbReference type="Gene3D" id="3.40.50.1820">
    <property type="entry name" value="alpha/beta hydrolase"/>
    <property type="match status" value="1"/>
</dbReference>
<feature type="region of interest" description="Disordered" evidence="2">
    <location>
        <begin position="1082"/>
        <end position="1144"/>
    </location>
</feature>
<feature type="compositionally biased region" description="Basic and acidic residues" evidence="2">
    <location>
        <begin position="1179"/>
        <end position="1195"/>
    </location>
</feature>
<protein>
    <recommendedName>
        <fullName evidence="3">DUF676 domain-containing protein</fullName>
    </recommendedName>
</protein>
<feature type="compositionally biased region" description="Basic and acidic residues" evidence="2">
    <location>
        <begin position="945"/>
        <end position="956"/>
    </location>
</feature>
<dbReference type="InterPro" id="IPR007751">
    <property type="entry name" value="DUF676_lipase-like"/>
</dbReference>
<feature type="compositionally biased region" description="Low complexity" evidence="2">
    <location>
        <begin position="922"/>
        <end position="937"/>
    </location>
</feature>
<dbReference type="SUPFAM" id="SSF53474">
    <property type="entry name" value="alpha/beta-Hydrolases"/>
    <property type="match status" value="1"/>
</dbReference>
<dbReference type="GO" id="GO:0043531">
    <property type="term" value="F:ADP binding"/>
    <property type="evidence" value="ECO:0007669"/>
    <property type="project" value="InterPro"/>
</dbReference>
<dbReference type="Pfam" id="PF05057">
    <property type="entry name" value="DUF676"/>
    <property type="match status" value="1"/>
</dbReference>
<reference evidence="5" key="2">
    <citation type="submission" date="2015-01" db="EMBL/GenBank/DDBJ databases">
        <title>Evolutionary Origins and Diversification of the Mycorrhizal Mutualists.</title>
        <authorList>
            <consortium name="DOE Joint Genome Institute"/>
            <consortium name="Mycorrhizal Genomics Consortium"/>
            <person name="Kohler A."/>
            <person name="Kuo A."/>
            <person name="Nagy L.G."/>
            <person name="Floudas D."/>
            <person name="Copeland A."/>
            <person name="Barry K.W."/>
            <person name="Cichocki N."/>
            <person name="Veneault-Fourrey C."/>
            <person name="LaButti K."/>
            <person name="Lindquist E.A."/>
            <person name="Lipzen A."/>
            <person name="Lundell T."/>
            <person name="Morin E."/>
            <person name="Murat C."/>
            <person name="Riley R."/>
            <person name="Ohm R."/>
            <person name="Sun H."/>
            <person name="Tunlid A."/>
            <person name="Henrissat B."/>
            <person name="Grigoriev I.V."/>
            <person name="Hibbett D.S."/>
            <person name="Martin F."/>
        </authorList>
    </citation>
    <scope>NUCLEOTIDE SEQUENCE [LARGE SCALE GENOMIC DNA]</scope>
    <source>
        <strain evidence="5">Zn</strain>
    </source>
</reference>
<feature type="compositionally biased region" description="Polar residues" evidence="2">
    <location>
        <begin position="1258"/>
        <end position="1272"/>
    </location>
</feature>
<name>A0A0C3CPW5_OIDMZ</name>
<feature type="compositionally biased region" description="Polar residues" evidence="2">
    <location>
        <begin position="1159"/>
        <end position="1171"/>
    </location>
</feature>
<keyword evidence="5" id="KW-1185">Reference proteome</keyword>
<feature type="region of interest" description="Disordered" evidence="2">
    <location>
        <begin position="1159"/>
        <end position="1336"/>
    </location>
</feature>
<feature type="compositionally biased region" description="Polar residues" evidence="2">
    <location>
        <begin position="1200"/>
        <end position="1217"/>
    </location>
</feature>
<feature type="compositionally biased region" description="Basic and acidic residues" evidence="2">
    <location>
        <begin position="1273"/>
        <end position="1291"/>
    </location>
</feature>